<dbReference type="STRING" id="988801.SAMN05216522_10533"/>
<feature type="domain" description="Ketopantoate reductase C-terminal" evidence="13">
    <location>
        <begin position="177"/>
        <end position="296"/>
    </location>
</feature>
<keyword evidence="8 11" id="KW-0560">Oxidoreductase</keyword>
<gene>
    <name evidence="14" type="ORF">SAMN05216522_10533</name>
</gene>
<evidence type="ECO:0000259" key="13">
    <source>
        <dbReference type="Pfam" id="PF08546"/>
    </source>
</evidence>
<dbReference type="PANTHER" id="PTHR21708:SF26">
    <property type="entry name" value="2-DEHYDROPANTOATE 2-REDUCTASE"/>
    <property type="match status" value="1"/>
</dbReference>
<dbReference type="OrthoDB" id="9796561at2"/>
<dbReference type="PANTHER" id="PTHR21708">
    <property type="entry name" value="PROBABLE 2-DEHYDROPANTOATE 2-REDUCTASE"/>
    <property type="match status" value="1"/>
</dbReference>
<feature type="domain" description="Ketopantoate reductase N-terminal" evidence="12">
    <location>
        <begin position="3"/>
        <end position="150"/>
    </location>
</feature>
<evidence type="ECO:0000256" key="4">
    <source>
        <dbReference type="ARBA" id="ARBA00013014"/>
    </source>
</evidence>
<dbReference type="EMBL" id="FOGC01000005">
    <property type="protein sequence ID" value="SEQ64988.1"/>
    <property type="molecule type" value="Genomic_DNA"/>
</dbReference>
<evidence type="ECO:0000256" key="9">
    <source>
        <dbReference type="ARBA" id="ARBA00032024"/>
    </source>
</evidence>
<keyword evidence="7 11" id="KW-0521">NADP</keyword>
<dbReference type="Pfam" id="PF02558">
    <property type="entry name" value="ApbA"/>
    <property type="match status" value="1"/>
</dbReference>
<dbReference type="UniPathway" id="UPA00028">
    <property type="reaction ID" value="UER00004"/>
</dbReference>
<comment type="catalytic activity">
    <reaction evidence="10 11">
        <text>(R)-pantoate + NADP(+) = 2-dehydropantoate + NADPH + H(+)</text>
        <dbReference type="Rhea" id="RHEA:16233"/>
        <dbReference type="ChEBI" id="CHEBI:11561"/>
        <dbReference type="ChEBI" id="CHEBI:15378"/>
        <dbReference type="ChEBI" id="CHEBI:15980"/>
        <dbReference type="ChEBI" id="CHEBI:57783"/>
        <dbReference type="ChEBI" id="CHEBI:58349"/>
        <dbReference type="EC" id="1.1.1.169"/>
    </reaction>
</comment>
<dbReference type="GO" id="GO:0008677">
    <property type="term" value="F:2-dehydropantoate 2-reductase activity"/>
    <property type="evidence" value="ECO:0007669"/>
    <property type="project" value="UniProtKB-EC"/>
</dbReference>
<evidence type="ECO:0000256" key="8">
    <source>
        <dbReference type="ARBA" id="ARBA00023002"/>
    </source>
</evidence>
<dbReference type="NCBIfam" id="TIGR00745">
    <property type="entry name" value="apbA_panE"/>
    <property type="match status" value="1"/>
</dbReference>
<dbReference type="InterPro" id="IPR051402">
    <property type="entry name" value="KPR-Related"/>
</dbReference>
<protein>
    <recommendedName>
        <fullName evidence="5 11">2-dehydropantoate 2-reductase</fullName>
        <ecNumber evidence="4 11">1.1.1.169</ecNumber>
    </recommendedName>
    <alternativeName>
        <fullName evidence="9 11">Ketopantoate reductase</fullName>
    </alternativeName>
</protein>
<evidence type="ECO:0000313" key="15">
    <source>
        <dbReference type="Proteomes" id="UP000242515"/>
    </source>
</evidence>
<evidence type="ECO:0000256" key="11">
    <source>
        <dbReference type="RuleBase" id="RU362068"/>
    </source>
</evidence>
<evidence type="ECO:0000256" key="6">
    <source>
        <dbReference type="ARBA" id="ARBA00022655"/>
    </source>
</evidence>
<dbReference type="EC" id="1.1.1.169" evidence="4 11"/>
<dbReference type="RefSeq" id="WP_092674895.1">
    <property type="nucleotide sequence ID" value="NZ_FOGC01000005.1"/>
</dbReference>
<dbReference type="Gene3D" id="1.10.1040.10">
    <property type="entry name" value="N-(1-d-carboxylethyl)-l-norvaline Dehydrogenase, domain 2"/>
    <property type="match status" value="1"/>
</dbReference>
<dbReference type="InterPro" id="IPR036291">
    <property type="entry name" value="NAD(P)-bd_dom_sf"/>
</dbReference>
<comment type="similarity">
    <text evidence="3 11">Belongs to the ketopantoate reductase family.</text>
</comment>
<dbReference type="GO" id="GO:0005737">
    <property type="term" value="C:cytoplasm"/>
    <property type="evidence" value="ECO:0007669"/>
    <property type="project" value="TreeGrafter"/>
</dbReference>
<evidence type="ECO:0000256" key="3">
    <source>
        <dbReference type="ARBA" id="ARBA00007870"/>
    </source>
</evidence>
<evidence type="ECO:0000256" key="1">
    <source>
        <dbReference type="ARBA" id="ARBA00002919"/>
    </source>
</evidence>
<keyword evidence="15" id="KW-1185">Reference proteome</keyword>
<evidence type="ECO:0000256" key="7">
    <source>
        <dbReference type="ARBA" id="ARBA00022857"/>
    </source>
</evidence>
<dbReference type="InterPro" id="IPR008927">
    <property type="entry name" value="6-PGluconate_DH-like_C_sf"/>
</dbReference>
<dbReference type="GO" id="GO:0015940">
    <property type="term" value="P:pantothenate biosynthetic process"/>
    <property type="evidence" value="ECO:0007669"/>
    <property type="project" value="UniProtKB-UniPathway"/>
</dbReference>
<dbReference type="Proteomes" id="UP000242515">
    <property type="component" value="Unassembled WGS sequence"/>
</dbReference>
<proteinExistence type="inferred from homology"/>
<dbReference type="FunFam" id="3.40.50.720:FF:000307">
    <property type="entry name" value="2-dehydropantoate 2-reductase"/>
    <property type="match status" value="1"/>
</dbReference>
<dbReference type="Pfam" id="PF08546">
    <property type="entry name" value="ApbA_C"/>
    <property type="match status" value="1"/>
</dbReference>
<dbReference type="SUPFAM" id="SSF48179">
    <property type="entry name" value="6-phosphogluconate dehydrogenase C-terminal domain-like"/>
    <property type="match status" value="1"/>
</dbReference>
<sequence>MKILVVGAGATGGYFGARLAQAGHEVAFLVREGRAQQLADEGLVVKGFHETVNLTPTLLTAETLTDNAWQLIILAVKHPHLAQVIEQIRPAVSDKTYILPLLNGMDHIAALQHQYGDRVLGGLCQIYATLNAKNEIEQVTSLHRISFGALSPVQQKGVMALAQQLEGVAFTLQASDDITSEMWEKYLFLSTLGGVTCLARADTQRILSTSGGAQYIETLFTEVLSVITAAGYRPRSKVINQLLKTLLNIETPLVSSLYRDVMAGNVSESRAIVGALVERAVETQQYIPVLRACWVQLQLASG</sequence>
<comment type="function">
    <text evidence="1 11">Catalyzes the NADPH-dependent reduction of ketopantoate into pantoic acid.</text>
</comment>
<keyword evidence="6 11" id="KW-0566">Pantothenate biosynthesis</keyword>
<evidence type="ECO:0000259" key="12">
    <source>
        <dbReference type="Pfam" id="PF02558"/>
    </source>
</evidence>
<name>A0A1H9HRW1_9GAMM</name>
<dbReference type="InterPro" id="IPR003710">
    <property type="entry name" value="ApbA"/>
</dbReference>
<comment type="pathway">
    <text evidence="2 11">Cofactor biosynthesis; (R)-pantothenate biosynthesis; (R)-pantoate from 3-methyl-2-oxobutanoate: step 2/2.</text>
</comment>
<dbReference type="Gene3D" id="3.40.50.720">
    <property type="entry name" value="NAD(P)-binding Rossmann-like Domain"/>
    <property type="match status" value="1"/>
</dbReference>
<dbReference type="InterPro" id="IPR013332">
    <property type="entry name" value="KPR_N"/>
</dbReference>
<evidence type="ECO:0000313" key="14">
    <source>
        <dbReference type="EMBL" id="SEQ64988.1"/>
    </source>
</evidence>
<accession>A0A1H9HRW1</accession>
<dbReference type="SUPFAM" id="SSF51735">
    <property type="entry name" value="NAD(P)-binding Rossmann-fold domains"/>
    <property type="match status" value="1"/>
</dbReference>
<evidence type="ECO:0000256" key="5">
    <source>
        <dbReference type="ARBA" id="ARBA00019465"/>
    </source>
</evidence>
<evidence type="ECO:0000256" key="10">
    <source>
        <dbReference type="ARBA" id="ARBA00048793"/>
    </source>
</evidence>
<dbReference type="InterPro" id="IPR013328">
    <property type="entry name" value="6PGD_dom2"/>
</dbReference>
<dbReference type="InterPro" id="IPR013752">
    <property type="entry name" value="KPA_reductase"/>
</dbReference>
<reference evidence="15" key="1">
    <citation type="submission" date="2016-10" db="EMBL/GenBank/DDBJ databases">
        <authorList>
            <person name="Varghese N."/>
            <person name="Submissions S."/>
        </authorList>
    </citation>
    <scope>NUCLEOTIDE SEQUENCE [LARGE SCALE GENOMIC DNA]</scope>
    <source>
        <strain evidence="15">8N4</strain>
    </source>
</reference>
<organism evidence="14 15">
    <name type="scientific">Rosenbergiella nectarea</name>
    <dbReference type="NCBI Taxonomy" id="988801"/>
    <lineage>
        <taxon>Bacteria</taxon>
        <taxon>Pseudomonadati</taxon>
        <taxon>Pseudomonadota</taxon>
        <taxon>Gammaproteobacteria</taxon>
        <taxon>Enterobacterales</taxon>
        <taxon>Erwiniaceae</taxon>
        <taxon>Rosenbergiella</taxon>
    </lineage>
</organism>
<evidence type="ECO:0000256" key="2">
    <source>
        <dbReference type="ARBA" id="ARBA00004994"/>
    </source>
</evidence>
<dbReference type="AlphaFoldDB" id="A0A1H9HRW1"/>